<evidence type="ECO:0000313" key="2">
    <source>
        <dbReference type="EMBL" id="HJB13388.1"/>
    </source>
</evidence>
<reference evidence="2" key="1">
    <citation type="journal article" date="2021" name="PeerJ">
        <title>Extensive microbial diversity within the chicken gut microbiome revealed by metagenomics and culture.</title>
        <authorList>
            <person name="Gilroy R."/>
            <person name="Ravi A."/>
            <person name="Getino M."/>
            <person name="Pursley I."/>
            <person name="Horton D.L."/>
            <person name="Alikhan N.F."/>
            <person name="Baker D."/>
            <person name="Gharbi K."/>
            <person name="Hall N."/>
            <person name="Watson M."/>
            <person name="Adriaenssens E.M."/>
            <person name="Foster-Nyarko E."/>
            <person name="Jarju S."/>
            <person name="Secka A."/>
            <person name="Antonio M."/>
            <person name="Oren A."/>
            <person name="Chaudhuri R.R."/>
            <person name="La Ragione R."/>
            <person name="Hildebrand F."/>
            <person name="Pallen M.J."/>
        </authorList>
    </citation>
    <scope>NUCLEOTIDE SEQUENCE</scope>
    <source>
        <strain evidence="2">ChiBcec18-1249</strain>
    </source>
</reference>
<evidence type="ECO:0000313" key="3">
    <source>
        <dbReference type="Proteomes" id="UP000823824"/>
    </source>
</evidence>
<organism evidence="2 3">
    <name type="scientific">Candidatus Oscillibacter excrementigallinarum</name>
    <dbReference type="NCBI Taxonomy" id="2838716"/>
    <lineage>
        <taxon>Bacteria</taxon>
        <taxon>Bacillati</taxon>
        <taxon>Bacillota</taxon>
        <taxon>Clostridia</taxon>
        <taxon>Eubacteriales</taxon>
        <taxon>Oscillospiraceae</taxon>
        <taxon>Oscillibacter</taxon>
    </lineage>
</organism>
<comment type="caution">
    <text evidence="2">The sequence shown here is derived from an EMBL/GenBank/DDBJ whole genome shotgun (WGS) entry which is preliminary data.</text>
</comment>
<dbReference type="AlphaFoldDB" id="A0A9D2RRV3"/>
<reference evidence="2" key="2">
    <citation type="submission" date="2021-04" db="EMBL/GenBank/DDBJ databases">
        <authorList>
            <person name="Gilroy R."/>
        </authorList>
    </citation>
    <scope>NUCLEOTIDE SEQUENCE</scope>
    <source>
        <strain evidence="2">ChiBcec18-1249</strain>
    </source>
</reference>
<gene>
    <name evidence="2" type="ORF">H9787_06720</name>
</gene>
<name>A0A9D2RRV3_9FIRM</name>
<feature type="compositionally biased region" description="Basic and acidic residues" evidence="1">
    <location>
        <begin position="27"/>
        <end position="44"/>
    </location>
</feature>
<feature type="compositionally biased region" description="Basic and acidic residues" evidence="1">
    <location>
        <begin position="80"/>
        <end position="93"/>
    </location>
</feature>
<dbReference type="EMBL" id="DWZJ01000055">
    <property type="protein sequence ID" value="HJB13388.1"/>
    <property type="molecule type" value="Genomic_DNA"/>
</dbReference>
<proteinExistence type="predicted"/>
<sequence>MDNYTFKTVAFGGFDKQDVIRYIEQASKESTADREKLQQERDSLQTEAESLRSQVRELQTRLEAESALREQAQSQLEEAQAARRELESSKGEAERLRAELEKLRPEAEAYAQFRDRVGDIECDAHKRAAELEADTTAKLRRTVELFRSQYVTLMSTFESTASHVTAELRKVEVNLTQLPRAMDQAGTELNELAAQMDRSTQKEEK</sequence>
<accession>A0A9D2RRV3</accession>
<feature type="region of interest" description="Disordered" evidence="1">
    <location>
        <begin position="27"/>
        <end position="56"/>
    </location>
</feature>
<dbReference type="Proteomes" id="UP000823824">
    <property type="component" value="Unassembled WGS sequence"/>
</dbReference>
<feature type="region of interest" description="Disordered" evidence="1">
    <location>
        <begin position="72"/>
        <end position="93"/>
    </location>
</feature>
<evidence type="ECO:0000256" key="1">
    <source>
        <dbReference type="SAM" id="MobiDB-lite"/>
    </source>
</evidence>
<protein>
    <submittedName>
        <fullName evidence="2">Uncharacterized protein</fullName>
    </submittedName>
</protein>